<proteinExistence type="predicted"/>
<keyword evidence="3" id="KW-1185">Reference proteome</keyword>
<evidence type="ECO:0000313" key="2">
    <source>
        <dbReference type="EMBL" id="CAA7264704.1"/>
    </source>
</evidence>
<dbReference type="AlphaFoldDB" id="A0A8S0VW41"/>
<organism evidence="2 3">
    <name type="scientific">Cyclocybe aegerita</name>
    <name type="common">Black poplar mushroom</name>
    <name type="synonym">Agrocybe aegerita</name>
    <dbReference type="NCBI Taxonomy" id="1973307"/>
    <lineage>
        <taxon>Eukaryota</taxon>
        <taxon>Fungi</taxon>
        <taxon>Dikarya</taxon>
        <taxon>Basidiomycota</taxon>
        <taxon>Agaricomycotina</taxon>
        <taxon>Agaricomycetes</taxon>
        <taxon>Agaricomycetidae</taxon>
        <taxon>Agaricales</taxon>
        <taxon>Agaricineae</taxon>
        <taxon>Bolbitiaceae</taxon>
        <taxon>Cyclocybe</taxon>
    </lineage>
</organism>
<comment type="caution">
    <text evidence="2">The sequence shown here is derived from an EMBL/GenBank/DDBJ whole genome shotgun (WGS) entry which is preliminary data.</text>
</comment>
<evidence type="ECO:0000313" key="3">
    <source>
        <dbReference type="Proteomes" id="UP000467700"/>
    </source>
</evidence>
<evidence type="ECO:0000256" key="1">
    <source>
        <dbReference type="SAM" id="MobiDB-lite"/>
    </source>
</evidence>
<protein>
    <submittedName>
        <fullName evidence="2">Uncharacterized protein</fullName>
    </submittedName>
</protein>
<name>A0A8S0VW41_CYCAE</name>
<feature type="region of interest" description="Disordered" evidence="1">
    <location>
        <begin position="1"/>
        <end position="20"/>
    </location>
</feature>
<dbReference type="OrthoDB" id="3262473at2759"/>
<gene>
    <name evidence="2" type="ORF">AAE3_LOCUS7334</name>
</gene>
<reference evidence="2 3" key="1">
    <citation type="submission" date="2020-01" db="EMBL/GenBank/DDBJ databases">
        <authorList>
            <person name="Gupta K D."/>
        </authorList>
    </citation>
    <scope>NUCLEOTIDE SEQUENCE [LARGE SCALE GENOMIC DNA]</scope>
</reference>
<feature type="region of interest" description="Disordered" evidence="1">
    <location>
        <begin position="30"/>
        <end position="77"/>
    </location>
</feature>
<feature type="compositionally biased region" description="Acidic residues" evidence="1">
    <location>
        <begin position="54"/>
        <end position="64"/>
    </location>
</feature>
<dbReference type="Proteomes" id="UP000467700">
    <property type="component" value="Unassembled WGS sequence"/>
</dbReference>
<sequence length="208" mass="23444">MLKRQRASSPPPSSSSVPLVTDNLVDLIDRGTKRRRTQPPVLDGGARGWAQDNCNDDEEDYYSDEGDKSYPRQTMTRGNSEYAVENSKLRELHTLHQHRLLFSSSNPSHYGPSHAHAPGVLTNTSFWPDNDQLLPHHHEPPHTARQMYAGEKGRPVESDYTFAKEAACVAGRYQGAWEKLSCLVGLHWANLQMTQIRDYPVQDVPPIS</sequence>
<accession>A0A8S0VW41</accession>
<dbReference type="EMBL" id="CACVBS010000046">
    <property type="protein sequence ID" value="CAA7264704.1"/>
    <property type="molecule type" value="Genomic_DNA"/>
</dbReference>